<protein>
    <submittedName>
        <fullName evidence="2 3">Uncharacterized protein</fullName>
    </submittedName>
</protein>
<dbReference type="Proteomes" id="UP000002051">
    <property type="component" value="Chromosome 5"/>
</dbReference>
<dbReference type="AlphaFoldDB" id="G7KBG0"/>
<evidence type="ECO:0000313" key="4">
    <source>
        <dbReference type="Proteomes" id="UP000002051"/>
    </source>
</evidence>
<dbReference type="EnsemblPlants" id="AES98195">
    <property type="protein sequence ID" value="AES98195"/>
    <property type="gene ID" value="MTR_5g065540"/>
</dbReference>
<gene>
    <name evidence="2" type="ordered locus">MTR_5g065540</name>
</gene>
<keyword evidence="4" id="KW-1185">Reference proteome</keyword>
<accession>G7KBG0</accession>
<sequence length="79" mass="9445">MDPGVVKSRKDNQHLVQQTEVQKQSIQDLEEKTRELKEIQNSYDVILIAINQHWDQVIVYYHAPVSSNFLLKYQWTKFI</sequence>
<reference evidence="3" key="3">
    <citation type="submission" date="2015-04" db="UniProtKB">
        <authorList>
            <consortium name="EnsemblPlants"/>
        </authorList>
    </citation>
    <scope>IDENTIFICATION</scope>
    <source>
        <strain evidence="3">cv. Jemalong A17</strain>
    </source>
</reference>
<proteinExistence type="predicted"/>
<dbReference type="EMBL" id="CM001221">
    <property type="protein sequence ID" value="AES98195.1"/>
    <property type="molecule type" value="Genomic_DNA"/>
</dbReference>
<reference evidence="2 4" key="1">
    <citation type="journal article" date="2011" name="Nature">
        <title>The Medicago genome provides insight into the evolution of rhizobial symbioses.</title>
        <authorList>
            <person name="Young N.D."/>
            <person name="Debelle F."/>
            <person name="Oldroyd G.E."/>
            <person name="Geurts R."/>
            <person name="Cannon S.B."/>
            <person name="Udvardi M.K."/>
            <person name="Benedito V.A."/>
            <person name="Mayer K.F."/>
            <person name="Gouzy J."/>
            <person name="Schoof H."/>
            <person name="Van de Peer Y."/>
            <person name="Proost S."/>
            <person name="Cook D.R."/>
            <person name="Meyers B.C."/>
            <person name="Spannagl M."/>
            <person name="Cheung F."/>
            <person name="De Mita S."/>
            <person name="Krishnakumar V."/>
            <person name="Gundlach H."/>
            <person name="Zhou S."/>
            <person name="Mudge J."/>
            <person name="Bharti A.K."/>
            <person name="Murray J.D."/>
            <person name="Naoumkina M.A."/>
            <person name="Rosen B."/>
            <person name="Silverstein K.A."/>
            <person name="Tang H."/>
            <person name="Rombauts S."/>
            <person name="Zhao P.X."/>
            <person name="Zhou P."/>
            <person name="Barbe V."/>
            <person name="Bardou P."/>
            <person name="Bechner M."/>
            <person name="Bellec A."/>
            <person name="Berger A."/>
            <person name="Berges H."/>
            <person name="Bidwell S."/>
            <person name="Bisseling T."/>
            <person name="Choisne N."/>
            <person name="Couloux A."/>
            <person name="Denny R."/>
            <person name="Deshpande S."/>
            <person name="Dai X."/>
            <person name="Doyle J.J."/>
            <person name="Dudez A.M."/>
            <person name="Farmer A.D."/>
            <person name="Fouteau S."/>
            <person name="Franken C."/>
            <person name="Gibelin C."/>
            <person name="Gish J."/>
            <person name="Goldstein S."/>
            <person name="Gonzalez A.J."/>
            <person name="Green P.J."/>
            <person name="Hallab A."/>
            <person name="Hartog M."/>
            <person name="Hua A."/>
            <person name="Humphray S.J."/>
            <person name="Jeong D.H."/>
            <person name="Jing Y."/>
            <person name="Jocker A."/>
            <person name="Kenton S.M."/>
            <person name="Kim D.J."/>
            <person name="Klee K."/>
            <person name="Lai H."/>
            <person name="Lang C."/>
            <person name="Lin S."/>
            <person name="Macmil S.L."/>
            <person name="Magdelenat G."/>
            <person name="Matthews L."/>
            <person name="McCorrison J."/>
            <person name="Monaghan E.L."/>
            <person name="Mun J.H."/>
            <person name="Najar F.Z."/>
            <person name="Nicholson C."/>
            <person name="Noirot C."/>
            <person name="O'Bleness M."/>
            <person name="Paule C.R."/>
            <person name="Poulain J."/>
            <person name="Prion F."/>
            <person name="Qin B."/>
            <person name="Qu C."/>
            <person name="Retzel E.F."/>
            <person name="Riddle C."/>
            <person name="Sallet E."/>
            <person name="Samain S."/>
            <person name="Samson N."/>
            <person name="Sanders I."/>
            <person name="Saurat O."/>
            <person name="Scarpelli C."/>
            <person name="Schiex T."/>
            <person name="Segurens B."/>
            <person name="Severin A.J."/>
            <person name="Sherrier D.J."/>
            <person name="Shi R."/>
            <person name="Sims S."/>
            <person name="Singer S.R."/>
            <person name="Sinharoy S."/>
            <person name="Sterck L."/>
            <person name="Viollet A."/>
            <person name="Wang B.B."/>
            <person name="Wang K."/>
            <person name="Wang M."/>
            <person name="Wang X."/>
            <person name="Warfsmann J."/>
            <person name="Weissenbach J."/>
            <person name="White D.D."/>
            <person name="White J.D."/>
            <person name="Wiley G.B."/>
            <person name="Wincker P."/>
            <person name="Xing Y."/>
            <person name="Yang L."/>
            <person name="Yao Z."/>
            <person name="Ying F."/>
            <person name="Zhai J."/>
            <person name="Zhou L."/>
            <person name="Zuber A."/>
            <person name="Denarie J."/>
            <person name="Dixon R.A."/>
            <person name="May G.D."/>
            <person name="Schwartz D.C."/>
            <person name="Rogers J."/>
            <person name="Quetier F."/>
            <person name="Town C.D."/>
            <person name="Roe B.A."/>
        </authorList>
    </citation>
    <scope>NUCLEOTIDE SEQUENCE [LARGE SCALE GENOMIC DNA]</scope>
    <source>
        <strain evidence="2">A17</strain>
        <strain evidence="3 4">cv. Jemalong A17</strain>
    </source>
</reference>
<evidence type="ECO:0000313" key="3">
    <source>
        <dbReference type="EnsemblPlants" id="AES98195"/>
    </source>
</evidence>
<feature type="coiled-coil region" evidence="1">
    <location>
        <begin position="12"/>
        <end position="42"/>
    </location>
</feature>
<keyword evidence="1" id="KW-0175">Coiled coil</keyword>
<name>G7KBG0_MEDTR</name>
<organism evidence="2 4">
    <name type="scientific">Medicago truncatula</name>
    <name type="common">Barrel medic</name>
    <name type="synonym">Medicago tribuloides</name>
    <dbReference type="NCBI Taxonomy" id="3880"/>
    <lineage>
        <taxon>Eukaryota</taxon>
        <taxon>Viridiplantae</taxon>
        <taxon>Streptophyta</taxon>
        <taxon>Embryophyta</taxon>
        <taxon>Tracheophyta</taxon>
        <taxon>Spermatophyta</taxon>
        <taxon>Magnoliopsida</taxon>
        <taxon>eudicotyledons</taxon>
        <taxon>Gunneridae</taxon>
        <taxon>Pentapetalae</taxon>
        <taxon>rosids</taxon>
        <taxon>fabids</taxon>
        <taxon>Fabales</taxon>
        <taxon>Fabaceae</taxon>
        <taxon>Papilionoideae</taxon>
        <taxon>50 kb inversion clade</taxon>
        <taxon>NPAAA clade</taxon>
        <taxon>Hologalegina</taxon>
        <taxon>IRL clade</taxon>
        <taxon>Trifolieae</taxon>
        <taxon>Medicago</taxon>
    </lineage>
</organism>
<reference evidence="2 4" key="2">
    <citation type="journal article" date="2014" name="BMC Genomics">
        <title>An improved genome release (version Mt4.0) for the model legume Medicago truncatula.</title>
        <authorList>
            <person name="Tang H."/>
            <person name="Krishnakumar V."/>
            <person name="Bidwell S."/>
            <person name="Rosen B."/>
            <person name="Chan A."/>
            <person name="Zhou S."/>
            <person name="Gentzbittel L."/>
            <person name="Childs K.L."/>
            <person name="Yandell M."/>
            <person name="Gundlach H."/>
            <person name="Mayer K.F."/>
            <person name="Schwartz D.C."/>
            <person name="Town C.D."/>
        </authorList>
    </citation>
    <scope>GENOME REANNOTATION</scope>
    <source>
        <strain evidence="3 4">cv. Jemalong A17</strain>
    </source>
</reference>
<evidence type="ECO:0000313" key="2">
    <source>
        <dbReference type="EMBL" id="AES98195.1"/>
    </source>
</evidence>
<dbReference type="PaxDb" id="3880-AES98195"/>
<dbReference type="HOGENOM" id="CLU_2609673_0_0_1"/>
<evidence type="ECO:0000256" key="1">
    <source>
        <dbReference type="SAM" id="Coils"/>
    </source>
</evidence>